<sequence length="193" mass="20590">MLAKASIDHPEDWDVYLDRALLAYRTSVHCTTGATPSRVLFDRELRLPVDLMYGVPTDAQVRSAGGVRAAPAQRFGAGVRGGPKESLLEVAASYNERKPAGNNDAKRLGKTGKPTDLSTSLAIRCGCNSPQRPNLGRSLPASPAIRRNPSPNEKQGAGDSSHLGTPMASFPGQAPIVTGRYLEQALSDAHEME</sequence>
<evidence type="ECO:0000313" key="5">
    <source>
        <dbReference type="Proteomes" id="UP000054826"/>
    </source>
</evidence>
<dbReference type="AlphaFoldDB" id="A0A0V1J767"/>
<dbReference type="EMBL" id="JYDS01000034">
    <property type="protein sequence ID" value="KRZ30469.1"/>
    <property type="molecule type" value="Genomic_DNA"/>
</dbReference>
<dbReference type="GO" id="GO:0003676">
    <property type="term" value="F:nucleic acid binding"/>
    <property type="evidence" value="ECO:0007669"/>
    <property type="project" value="InterPro"/>
</dbReference>
<evidence type="ECO:0000313" key="3">
    <source>
        <dbReference type="EMBL" id="KRZ42718.1"/>
    </source>
</evidence>
<feature type="compositionally biased region" description="Basic and acidic residues" evidence="1">
    <location>
        <begin position="95"/>
        <end position="107"/>
    </location>
</feature>
<protein>
    <recommendedName>
        <fullName evidence="6">Integrase catalytic domain-containing protein</fullName>
    </recommendedName>
</protein>
<feature type="region of interest" description="Disordered" evidence="1">
    <location>
        <begin position="94"/>
        <end position="176"/>
    </location>
</feature>
<dbReference type="Proteomes" id="UP000054805">
    <property type="component" value="Unassembled WGS sequence"/>
</dbReference>
<gene>
    <name evidence="2" type="ORF">T4B_5314</name>
    <name evidence="3" type="ORF">T4C_6642</name>
</gene>
<evidence type="ECO:0008006" key="6">
    <source>
        <dbReference type="Google" id="ProtNLM"/>
    </source>
</evidence>
<keyword evidence="4" id="KW-1185">Reference proteome</keyword>
<evidence type="ECO:0000256" key="1">
    <source>
        <dbReference type="SAM" id="MobiDB-lite"/>
    </source>
</evidence>
<dbReference type="EMBL" id="JYDV01000013">
    <property type="protein sequence ID" value="KRZ42718.1"/>
    <property type="molecule type" value="Genomic_DNA"/>
</dbReference>
<dbReference type="Proteomes" id="UP000054826">
    <property type="component" value="Unassembled WGS sequence"/>
</dbReference>
<organism evidence="2 4">
    <name type="scientific">Trichinella pseudospiralis</name>
    <name type="common">Parasitic roundworm</name>
    <dbReference type="NCBI Taxonomy" id="6337"/>
    <lineage>
        <taxon>Eukaryota</taxon>
        <taxon>Metazoa</taxon>
        <taxon>Ecdysozoa</taxon>
        <taxon>Nematoda</taxon>
        <taxon>Enoplea</taxon>
        <taxon>Dorylaimia</taxon>
        <taxon>Trichinellida</taxon>
        <taxon>Trichinellidae</taxon>
        <taxon>Trichinella</taxon>
    </lineage>
</organism>
<proteinExistence type="predicted"/>
<accession>A0A0V1J767</accession>
<name>A0A0V1J767_TRIPS</name>
<evidence type="ECO:0000313" key="2">
    <source>
        <dbReference type="EMBL" id="KRZ30469.1"/>
    </source>
</evidence>
<comment type="caution">
    <text evidence="2">The sequence shown here is derived from an EMBL/GenBank/DDBJ whole genome shotgun (WGS) entry which is preliminary data.</text>
</comment>
<dbReference type="Gene3D" id="3.30.420.10">
    <property type="entry name" value="Ribonuclease H-like superfamily/Ribonuclease H"/>
    <property type="match status" value="1"/>
</dbReference>
<evidence type="ECO:0000313" key="4">
    <source>
        <dbReference type="Proteomes" id="UP000054805"/>
    </source>
</evidence>
<reference evidence="4 5" key="1">
    <citation type="submission" date="2015-01" db="EMBL/GenBank/DDBJ databases">
        <title>Evolution of Trichinella species and genotypes.</title>
        <authorList>
            <person name="Korhonen P.K."/>
            <person name="Edoardo P."/>
            <person name="Giuseppe L.R."/>
            <person name="Gasser R.B."/>
        </authorList>
    </citation>
    <scope>NUCLEOTIDE SEQUENCE [LARGE SCALE GENOMIC DNA]</scope>
    <source>
        <strain evidence="3">ISS176</strain>
        <strain evidence="2">ISS588</strain>
    </source>
</reference>
<dbReference type="InterPro" id="IPR036397">
    <property type="entry name" value="RNaseH_sf"/>
</dbReference>